<dbReference type="RefSeq" id="WP_182561490.1">
    <property type="nucleotide sequence ID" value="NZ_JACGWT010000006.1"/>
</dbReference>
<feature type="compositionally biased region" description="Pro residues" evidence="2">
    <location>
        <begin position="8"/>
        <end position="23"/>
    </location>
</feature>
<name>A0A7W3IV84_9ACTN</name>
<feature type="compositionally biased region" description="Pro residues" evidence="2">
    <location>
        <begin position="96"/>
        <end position="107"/>
    </location>
</feature>
<dbReference type="EMBL" id="JACGWT010000006">
    <property type="protein sequence ID" value="MBA8795881.1"/>
    <property type="molecule type" value="Genomic_DNA"/>
</dbReference>
<dbReference type="AlphaFoldDB" id="A0A7W3IV84"/>
<keyword evidence="1" id="KW-0732">Signal</keyword>
<sequence>MSDRGPDFQPPATPPGPPAPFDPRQPIVPTGPDRRVPAGTAPGAPRPPRPARPPRRWGPTVITGAVLAVAALLIVTGVLVGRYRDQHATAAATPTPGAPAPVTPPPTDANGDATATAFEAETGSGTLSIVGHAWTTGGSPPPQFGAYLLIEIQVKVDTGDLELGPPFFSAFDADSQSYAATTTELRRPALEDAVVHAGQTARGWIAFDIDRGRTLVMLAGQDARPIAALKVEG</sequence>
<evidence type="ECO:0000256" key="2">
    <source>
        <dbReference type="SAM" id="MobiDB-lite"/>
    </source>
</evidence>
<evidence type="ECO:0000256" key="1">
    <source>
        <dbReference type="ARBA" id="ARBA00022729"/>
    </source>
</evidence>
<feature type="region of interest" description="Disordered" evidence="2">
    <location>
        <begin position="1"/>
        <end position="57"/>
    </location>
</feature>
<evidence type="ECO:0000313" key="4">
    <source>
        <dbReference type="EMBL" id="MBA8795881.1"/>
    </source>
</evidence>
<keyword evidence="3" id="KW-0812">Transmembrane</keyword>
<organism evidence="4 5">
    <name type="scientific">Microlunatus kandeliicorticis</name>
    <dbReference type="NCBI Taxonomy" id="1759536"/>
    <lineage>
        <taxon>Bacteria</taxon>
        <taxon>Bacillati</taxon>
        <taxon>Actinomycetota</taxon>
        <taxon>Actinomycetes</taxon>
        <taxon>Propionibacteriales</taxon>
        <taxon>Propionibacteriaceae</taxon>
        <taxon>Microlunatus</taxon>
    </lineage>
</organism>
<proteinExistence type="predicted"/>
<dbReference type="InterPro" id="IPR029050">
    <property type="entry name" value="Immunoprotect_excell_Ig-like"/>
</dbReference>
<evidence type="ECO:0000313" key="5">
    <source>
        <dbReference type="Proteomes" id="UP000523079"/>
    </source>
</evidence>
<evidence type="ECO:0008006" key="6">
    <source>
        <dbReference type="Google" id="ProtNLM"/>
    </source>
</evidence>
<reference evidence="4 5" key="1">
    <citation type="submission" date="2020-07" db="EMBL/GenBank/DDBJ databases">
        <title>Sequencing the genomes of 1000 actinobacteria strains.</title>
        <authorList>
            <person name="Klenk H.-P."/>
        </authorList>
    </citation>
    <scope>NUCLEOTIDE SEQUENCE [LARGE SCALE GENOMIC DNA]</scope>
    <source>
        <strain evidence="4 5">DSM 100723</strain>
    </source>
</reference>
<keyword evidence="3" id="KW-0472">Membrane</keyword>
<keyword evidence="3" id="KW-1133">Transmembrane helix</keyword>
<keyword evidence="5" id="KW-1185">Reference proteome</keyword>
<evidence type="ECO:0000256" key="3">
    <source>
        <dbReference type="SAM" id="Phobius"/>
    </source>
</evidence>
<accession>A0A7W3IV84</accession>
<comment type="caution">
    <text evidence="4">The sequence shown here is derived from an EMBL/GenBank/DDBJ whole genome shotgun (WGS) entry which is preliminary data.</text>
</comment>
<gene>
    <name evidence="4" type="ORF">FHX74_003522</name>
</gene>
<feature type="region of interest" description="Disordered" evidence="2">
    <location>
        <begin position="90"/>
        <end position="113"/>
    </location>
</feature>
<dbReference type="Proteomes" id="UP000523079">
    <property type="component" value="Unassembled WGS sequence"/>
</dbReference>
<protein>
    <recommendedName>
        <fullName evidence="6">DUF4352 domain-containing protein</fullName>
    </recommendedName>
</protein>
<feature type="transmembrane region" description="Helical" evidence="3">
    <location>
        <begin position="57"/>
        <end position="80"/>
    </location>
</feature>
<dbReference type="Gene3D" id="2.60.40.1240">
    <property type="match status" value="1"/>
</dbReference>